<evidence type="ECO:0000313" key="6">
    <source>
        <dbReference type="Proteomes" id="UP001497453"/>
    </source>
</evidence>
<organism evidence="5 6">
    <name type="scientific">Somion occarium</name>
    <dbReference type="NCBI Taxonomy" id="3059160"/>
    <lineage>
        <taxon>Eukaryota</taxon>
        <taxon>Fungi</taxon>
        <taxon>Dikarya</taxon>
        <taxon>Basidiomycota</taxon>
        <taxon>Agaricomycotina</taxon>
        <taxon>Agaricomycetes</taxon>
        <taxon>Polyporales</taxon>
        <taxon>Cerrenaceae</taxon>
        <taxon>Somion</taxon>
    </lineage>
</organism>
<protein>
    <recommendedName>
        <fullName evidence="7">Oxidase ustYa</fullName>
    </recommendedName>
</protein>
<reference evidence="6" key="1">
    <citation type="submission" date="2024-04" db="EMBL/GenBank/DDBJ databases">
        <authorList>
            <person name="Shaw F."/>
            <person name="Minotto A."/>
        </authorList>
    </citation>
    <scope>NUCLEOTIDE SEQUENCE [LARGE SCALE GENOMIC DNA]</scope>
</reference>
<proteinExistence type="inferred from homology"/>
<dbReference type="PANTHER" id="PTHR33365">
    <property type="entry name" value="YALI0B05434P"/>
    <property type="match status" value="1"/>
</dbReference>
<sequence length="190" mass="21915">MNVKDRLSIVLFVASVINLTYIGWHLSNHSKQIRRAYSYRGHDYPETLPLPLPDLPEVTMTVEESIHYPLFGAASDDQWFSLTSASYGYVRLGPDDRMFVVTTFHELHCLRLLNLAFSKAHVANTGHIKHCLNYIRQSVLCSPDLTIEPGNFEERHFDIDRTGATHACRDWSMVYPIMDDNYAVWLNITR</sequence>
<keyword evidence="4" id="KW-1133">Transmembrane helix</keyword>
<comment type="similarity">
    <text evidence="3">Belongs to the ustYa family.</text>
</comment>
<evidence type="ECO:0000256" key="1">
    <source>
        <dbReference type="ARBA" id="ARBA00004685"/>
    </source>
</evidence>
<keyword evidence="4" id="KW-0472">Membrane</keyword>
<evidence type="ECO:0000256" key="2">
    <source>
        <dbReference type="ARBA" id="ARBA00023002"/>
    </source>
</evidence>
<accession>A0ABP1CNS4</accession>
<dbReference type="Proteomes" id="UP001497453">
    <property type="component" value="Chromosome 1"/>
</dbReference>
<feature type="transmembrane region" description="Helical" evidence="4">
    <location>
        <begin position="6"/>
        <end position="26"/>
    </location>
</feature>
<keyword evidence="6" id="KW-1185">Reference proteome</keyword>
<gene>
    <name evidence="5" type="ORF">GFSPODELE1_LOCUS1593</name>
</gene>
<dbReference type="InterPro" id="IPR021765">
    <property type="entry name" value="UstYa-like"/>
</dbReference>
<dbReference type="EMBL" id="OZ037944">
    <property type="protein sequence ID" value="CAL1697315.1"/>
    <property type="molecule type" value="Genomic_DNA"/>
</dbReference>
<keyword evidence="4" id="KW-0812">Transmembrane</keyword>
<name>A0ABP1CNS4_9APHY</name>
<evidence type="ECO:0000313" key="5">
    <source>
        <dbReference type="EMBL" id="CAL1697315.1"/>
    </source>
</evidence>
<dbReference type="Pfam" id="PF11807">
    <property type="entry name" value="UstYa"/>
    <property type="match status" value="1"/>
</dbReference>
<evidence type="ECO:0008006" key="7">
    <source>
        <dbReference type="Google" id="ProtNLM"/>
    </source>
</evidence>
<comment type="pathway">
    <text evidence="1">Mycotoxin biosynthesis.</text>
</comment>
<evidence type="ECO:0000256" key="4">
    <source>
        <dbReference type="SAM" id="Phobius"/>
    </source>
</evidence>
<keyword evidence="2" id="KW-0560">Oxidoreductase</keyword>
<evidence type="ECO:0000256" key="3">
    <source>
        <dbReference type="ARBA" id="ARBA00035112"/>
    </source>
</evidence>
<dbReference type="PANTHER" id="PTHR33365:SF11">
    <property type="entry name" value="TAT PATHWAY SIGNAL SEQUENCE"/>
    <property type="match status" value="1"/>
</dbReference>